<feature type="domain" description="HTH araC/xylS-type" evidence="4">
    <location>
        <begin position="178"/>
        <end position="275"/>
    </location>
</feature>
<organism evidence="5 6">
    <name type="scientific">Chryseobacterium pennae</name>
    <dbReference type="NCBI Taxonomy" id="2258962"/>
    <lineage>
        <taxon>Bacteria</taxon>
        <taxon>Pseudomonadati</taxon>
        <taxon>Bacteroidota</taxon>
        <taxon>Flavobacteriia</taxon>
        <taxon>Flavobacteriales</taxon>
        <taxon>Weeksellaceae</taxon>
        <taxon>Chryseobacterium group</taxon>
        <taxon>Chryseobacterium</taxon>
    </lineage>
</organism>
<evidence type="ECO:0000313" key="6">
    <source>
        <dbReference type="Proteomes" id="UP000256686"/>
    </source>
</evidence>
<keyword evidence="6" id="KW-1185">Reference proteome</keyword>
<gene>
    <name evidence="5" type="ORF">DRF65_03500</name>
</gene>
<sequence>MLRYSQNITQGKGLVIIGETNLSEGFGYPLQLTYTNLIICIEGSALLNVNFKNYLLNPNDILVLSEDDVSIVKRISNDFRSFYCLIDKAMAEEVAYHLPNELFLFLHQHPLCKTPELEADLLKMWITQLQYIKKTCTTHGHIILRNHLQNLFLRMAEEMPVAEIKKMHSYSQKEVLCWKFWELVGKYGTEKRNVAFYADQLNITPFYLSQITKNFFNDSPKGLIDRQVILEIKALLKTTDLAIKEIADRLDFKDTSYMARYFKKLTGVTLTEYRK</sequence>
<evidence type="ECO:0000313" key="5">
    <source>
        <dbReference type="EMBL" id="REC63784.1"/>
    </source>
</evidence>
<comment type="caution">
    <text evidence="5">The sequence shown here is derived from an EMBL/GenBank/DDBJ whole genome shotgun (WGS) entry which is preliminary data.</text>
</comment>
<keyword evidence="1" id="KW-0805">Transcription regulation</keyword>
<name>A0A3D9CDH5_9FLAO</name>
<dbReference type="InterPro" id="IPR018060">
    <property type="entry name" value="HTH_AraC"/>
</dbReference>
<dbReference type="EMBL" id="QNVT01000002">
    <property type="protein sequence ID" value="REC63784.1"/>
    <property type="molecule type" value="Genomic_DNA"/>
</dbReference>
<dbReference type="GO" id="GO:0043565">
    <property type="term" value="F:sequence-specific DNA binding"/>
    <property type="evidence" value="ECO:0007669"/>
    <property type="project" value="InterPro"/>
</dbReference>
<dbReference type="AlphaFoldDB" id="A0A3D9CDH5"/>
<dbReference type="Gene3D" id="1.10.10.60">
    <property type="entry name" value="Homeodomain-like"/>
    <property type="match status" value="1"/>
</dbReference>
<keyword evidence="3" id="KW-0804">Transcription</keyword>
<dbReference type="Proteomes" id="UP000256686">
    <property type="component" value="Unassembled WGS sequence"/>
</dbReference>
<reference evidence="6" key="1">
    <citation type="submission" date="2018-06" db="EMBL/GenBank/DDBJ databases">
        <authorList>
            <person name="Lum Nde A."/>
            <person name="Hugo C."/>
        </authorList>
    </citation>
    <scope>NUCLEOTIDE SEQUENCE [LARGE SCALE GENOMIC DNA]</scope>
    <source>
        <strain evidence="6">1_F178</strain>
    </source>
</reference>
<dbReference type="InterPro" id="IPR009057">
    <property type="entry name" value="Homeodomain-like_sf"/>
</dbReference>
<evidence type="ECO:0000259" key="4">
    <source>
        <dbReference type="PROSITE" id="PS01124"/>
    </source>
</evidence>
<keyword evidence="2" id="KW-0238">DNA-binding</keyword>
<dbReference type="RefSeq" id="WP_115968862.1">
    <property type="nucleotide sequence ID" value="NZ_QNVT01000002.1"/>
</dbReference>
<dbReference type="PANTHER" id="PTHR43280">
    <property type="entry name" value="ARAC-FAMILY TRANSCRIPTIONAL REGULATOR"/>
    <property type="match status" value="1"/>
</dbReference>
<dbReference type="SUPFAM" id="SSF51215">
    <property type="entry name" value="Regulatory protein AraC"/>
    <property type="match status" value="1"/>
</dbReference>
<evidence type="ECO:0000256" key="2">
    <source>
        <dbReference type="ARBA" id="ARBA00023125"/>
    </source>
</evidence>
<dbReference type="GO" id="GO:0003700">
    <property type="term" value="F:DNA-binding transcription factor activity"/>
    <property type="evidence" value="ECO:0007669"/>
    <property type="project" value="InterPro"/>
</dbReference>
<dbReference type="InterPro" id="IPR037923">
    <property type="entry name" value="HTH-like"/>
</dbReference>
<evidence type="ECO:0000256" key="1">
    <source>
        <dbReference type="ARBA" id="ARBA00023015"/>
    </source>
</evidence>
<evidence type="ECO:0000256" key="3">
    <source>
        <dbReference type="ARBA" id="ARBA00023163"/>
    </source>
</evidence>
<dbReference type="Pfam" id="PF12833">
    <property type="entry name" value="HTH_18"/>
    <property type="match status" value="1"/>
</dbReference>
<dbReference type="PROSITE" id="PS01124">
    <property type="entry name" value="HTH_ARAC_FAMILY_2"/>
    <property type="match status" value="1"/>
</dbReference>
<dbReference type="SMART" id="SM00342">
    <property type="entry name" value="HTH_ARAC"/>
    <property type="match status" value="1"/>
</dbReference>
<protein>
    <submittedName>
        <fullName evidence="5">AraC family transcriptional regulator</fullName>
    </submittedName>
</protein>
<accession>A0A3D9CDH5</accession>
<dbReference type="SUPFAM" id="SSF46689">
    <property type="entry name" value="Homeodomain-like"/>
    <property type="match status" value="1"/>
</dbReference>
<dbReference type="PANTHER" id="PTHR43280:SF32">
    <property type="entry name" value="TRANSCRIPTIONAL REGULATORY PROTEIN"/>
    <property type="match status" value="1"/>
</dbReference>
<proteinExistence type="predicted"/>